<dbReference type="EMBL" id="CP010849">
    <property type="protein sequence ID" value="AJP00994.1"/>
    <property type="molecule type" value="Genomic_DNA"/>
</dbReference>
<dbReference type="AlphaFoldDB" id="A0A0C5FYM8"/>
<dbReference type="Proteomes" id="UP000032234">
    <property type="component" value="Chromosome"/>
</dbReference>
<name>A0A0C5FYM8_9ACTN</name>
<evidence type="ECO:0000256" key="1">
    <source>
        <dbReference type="SAM" id="MobiDB-lite"/>
    </source>
</evidence>
<feature type="chain" id="PRO_5002177686" evidence="3">
    <location>
        <begin position="27"/>
        <end position="168"/>
    </location>
</feature>
<dbReference type="OrthoDB" id="5681216at2"/>
<keyword evidence="2" id="KW-1133">Transmembrane helix</keyword>
<gene>
    <name evidence="4" type="ORF">TU94_05425</name>
</gene>
<evidence type="ECO:0000313" key="5">
    <source>
        <dbReference type="Proteomes" id="UP000032234"/>
    </source>
</evidence>
<dbReference type="HOGENOM" id="CLU_1618135_0_0_11"/>
<keyword evidence="5" id="KW-1185">Reference proteome</keyword>
<keyword evidence="3" id="KW-0732">Signal</keyword>
<feature type="transmembrane region" description="Helical" evidence="2">
    <location>
        <begin position="144"/>
        <end position="162"/>
    </location>
</feature>
<feature type="compositionally biased region" description="Pro residues" evidence="1">
    <location>
        <begin position="84"/>
        <end position="102"/>
    </location>
</feature>
<keyword evidence="2" id="KW-0812">Transmembrane</keyword>
<sequence length="168" mass="17186">MRPSTTLAGLLIAVTAAGLPAGTAYAQDLDCGHFTYQEEAQAVFDSDRSDPHRLDEDQGPHDGIACEVLPRRGTGATISATSRPPLPTTPSPIPTTVPPRPTAPSLTPTATPSRPAVSPTAPATRGVEGGLGGTSASGPTGWDVGIGLTFVAGAALTAGWMVRRHRRT</sequence>
<evidence type="ECO:0000313" key="4">
    <source>
        <dbReference type="EMBL" id="AJP00994.1"/>
    </source>
</evidence>
<organism evidence="4 5">
    <name type="scientific">Streptomyces cyaneogriseus subsp. noncyanogenus</name>
    <dbReference type="NCBI Taxonomy" id="477245"/>
    <lineage>
        <taxon>Bacteria</taxon>
        <taxon>Bacillati</taxon>
        <taxon>Actinomycetota</taxon>
        <taxon>Actinomycetes</taxon>
        <taxon>Kitasatosporales</taxon>
        <taxon>Streptomycetaceae</taxon>
        <taxon>Streptomyces</taxon>
    </lineage>
</organism>
<evidence type="ECO:0000256" key="2">
    <source>
        <dbReference type="SAM" id="Phobius"/>
    </source>
</evidence>
<dbReference type="RefSeq" id="WP_044379812.1">
    <property type="nucleotide sequence ID" value="NZ_CP010849.1"/>
</dbReference>
<feature type="compositionally biased region" description="Low complexity" evidence="1">
    <location>
        <begin position="103"/>
        <end position="116"/>
    </location>
</feature>
<protein>
    <submittedName>
        <fullName evidence="4">Uncharacterized protein</fullName>
    </submittedName>
</protein>
<dbReference type="PATRIC" id="fig|477245.3.peg.1187"/>
<feature type="compositionally biased region" description="Basic and acidic residues" evidence="1">
    <location>
        <begin position="45"/>
        <end position="60"/>
    </location>
</feature>
<reference evidence="4 5" key="1">
    <citation type="submission" date="2015-02" db="EMBL/GenBank/DDBJ databases">
        <title>Genome sequence of thermotolerant Streptomyces cyaneogriseus subsp. Noncyanogenus NMWT1, the producer of nematocidal antibiotics nemadectin.</title>
        <authorList>
            <person name="Wang H."/>
            <person name="Li C."/>
            <person name="Xiang W."/>
            <person name="Wang X."/>
        </authorList>
    </citation>
    <scope>NUCLEOTIDE SEQUENCE [LARGE SCALE GENOMIC DNA]</scope>
    <source>
        <strain evidence="4 5">NMWT 1</strain>
    </source>
</reference>
<accession>A0A0C5FYM8</accession>
<evidence type="ECO:0000256" key="3">
    <source>
        <dbReference type="SAM" id="SignalP"/>
    </source>
</evidence>
<dbReference type="STRING" id="477245.TU94_05425"/>
<feature type="region of interest" description="Disordered" evidence="1">
    <location>
        <begin position="45"/>
        <end position="64"/>
    </location>
</feature>
<feature type="region of interest" description="Disordered" evidence="1">
    <location>
        <begin position="70"/>
        <end position="139"/>
    </location>
</feature>
<dbReference type="KEGG" id="scw:TU94_05425"/>
<keyword evidence="2" id="KW-0472">Membrane</keyword>
<feature type="signal peptide" evidence="3">
    <location>
        <begin position="1"/>
        <end position="26"/>
    </location>
</feature>
<proteinExistence type="predicted"/>